<dbReference type="Proteomes" id="UP000325785">
    <property type="component" value="Chromosome"/>
</dbReference>
<dbReference type="Gene3D" id="3.40.190.10">
    <property type="entry name" value="Periplasmic binding protein-like II"/>
    <property type="match status" value="2"/>
</dbReference>
<proteinExistence type="predicted"/>
<protein>
    <submittedName>
        <fullName evidence="5">Spermidine/putrescine ABC transporter substrate-binding protein</fullName>
    </submittedName>
    <submittedName>
        <fullName evidence="6">Spermidine/putrescine-binding periplasmic protein</fullName>
    </submittedName>
</protein>
<dbReference type="KEGG" id="rid:RIdsm_01582"/>
<dbReference type="STRING" id="540747.SAMN04488031_12628"/>
<dbReference type="InterPro" id="IPR006059">
    <property type="entry name" value="SBP"/>
</dbReference>
<evidence type="ECO:0000313" key="5">
    <source>
        <dbReference type="EMBL" id="KRS13641.1"/>
    </source>
</evidence>
<sequence length="358" mass="39318">MNNKMNAFVSGIVALGFSAHGAQAETLRLLTWGGYAPDSVIELFEEKYPDIDVEVTFSNNEEMVAKLRATGGSGYDLAQPSVSRIKAAQAEYGIYKPMDLSQVDTSVFQPNMMEAMEKYAEIDGEIYSIPHVWGTQGLVVDISKAPDVEGWTDLCDPQYKGRVSMRLKRALLLGFAFDTGKDPFAAYDDFEAYEAMIDEIGQTLIDCKDNVKTYWTGGDDLSALLLSGEIVMSDAWDSTAFKLYKENPDIRFIPTRTGALAWIDTFTLPKRGEADDAAYKWINFVNQPEIVTMISASSGAVSAVKGGVELMPEEAREAVAAAFDEEALDNLKFMPSVPPGLEDLEGRVLDRVKAATSE</sequence>
<organism evidence="5 7">
    <name type="scientific">Roseovarius indicus</name>
    <dbReference type="NCBI Taxonomy" id="540747"/>
    <lineage>
        <taxon>Bacteria</taxon>
        <taxon>Pseudomonadati</taxon>
        <taxon>Pseudomonadota</taxon>
        <taxon>Alphaproteobacteria</taxon>
        <taxon>Rhodobacterales</taxon>
        <taxon>Roseobacteraceae</taxon>
        <taxon>Roseovarius</taxon>
    </lineage>
</organism>
<keyword evidence="4" id="KW-0574">Periplasm</keyword>
<dbReference type="PANTHER" id="PTHR30222">
    <property type="entry name" value="SPERMIDINE/PUTRESCINE-BINDING PERIPLASMIC PROTEIN"/>
    <property type="match status" value="1"/>
</dbReference>
<dbReference type="GO" id="GO:0042597">
    <property type="term" value="C:periplasmic space"/>
    <property type="evidence" value="ECO:0007669"/>
    <property type="project" value="UniProtKB-SubCell"/>
</dbReference>
<reference evidence="5 7" key="1">
    <citation type="submission" date="2015-04" db="EMBL/GenBank/DDBJ databases">
        <title>The draft genome sequence of Roseovarius indicus B108T.</title>
        <authorList>
            <person name="Li G."/>
            <person name="Lai Q."/>
            <person name="Shao Z."/>
            <person name="Yan P."/>
        </authorList>
    </citation>
    <scope>NUCLEOTIDE SEQUENCE [LARGE SCALE GENOMIC DNA]</scope>
    <source>
        <strain evidence="5 7">B108</strain>
    </source>
</reference>
<accession>A0A0T5NXM2</accession>
<comment type="subcellular location">
    <subcellularLocation>
        <location evidence="1">Periplasm</location>
    </subcellularLocation>
</comment>
<dbReference type="AlphaFoldDB" id="A0A0T5NXM2"/>
<dbReference type="Proteomes" id="UP000051401">
    <property type="component" value="Unassembled WGS sequence"/>
</dbReference>
<dbReference type="PANTHER" id="PTHR30222:SF17">
    <property type="entry name" value="SPERMIDINE_PUTRESCINE-BINDING PERIPLASMIC PROTEIN"/>
    <property type="match status" value="1"/>
</dbReference>
<dbReference type="GO" id="GO:0015846">
    <property type="term" value="P:polyamine transport"/>
    <property type="evidence" value="ECO:0007669"/>
    <property type="project" value="InterPro"/>
</dbReference>
<dbReference type="SUPFAM" id="SSF53850">
    <property type="entry name" value="Periplasmic binding protein-like II"/>
    <property type="match status" value="1"/>
</dbReference>
<dbReference type="EMBL" id="CP031598">
    <property type="protein sequence ID" value="QEW25793.1"/>
    <property type="molecule type" value="Genomic_DNA"/>
</dbReference>
<dbReference type="InterPro" id="IPR001188">
    <property type="entry name" value="Sperm_putr-bd"/>
</dbReference>
<dbReference type="PRINTS" id="PR00909">
    <property type="entry name" value="SPERMDNBNDNG"/>
</dbReference>
<gene>
    <name evidence="6" type="primary">potD_7</name>
    <name evidence="6" type="ORF">RIdsm_01582</name>
    <name evidence="5" type="ORF">XM52_27265</name>
</gene>
<dbReference type="PATRIC" id="fig|540747.5.peg.4225"/>
<keyword evidence="3" id="KW-0732">Signal</keyword>
<keyword evidence="7" id="KW-1185">Reference proteome</keyword>
<evidence type="ECO:0000256" key="4">
    <source>
        <dbReference type="ARBA" id="ARBA00022764"/>
    </source>
</evidence>
<dbReference type="EMBL" id="LAXI01000035">
    <property type="protein sequence ID" value="KRS13641.1"/>
    <property type="molecule type" value="Genomic_DNA"/>
</dbReference>
<evidence type="ECO:0000256" key="3">
    <source>
        <dbReference type="ARBA" id="ARBA00022729"/>
    </source>
</evidence>
<dbReference type="GO" id="GO:0019808">
    <property type="term" value="F:polyamine binding"/>
    <property type="evidence" value="ECO:0007669"/>
    <property type="project" value="InterPro"/>
</dbReference>
<evidence type="ECO:0000256" key="1">
    <source>
        <dbReference type="ARBA" id="ARBA00004418"/>
    </source>
</evidence>
<evidence type="ECO:0000256" key="2">
    <source>
        <dbReference type="ARBA" id="ARBA00022448"/>
    </source>
</evidence>
<dbReference type="Pfam" id="PF13416">
    <property type="entry name" value="SBP_bac_8"/>
    <property type="match status" value="1"/>
</dbReference>
<reference evidence="6 8" key="2">
    <citation type="submission" date="2018-08" db="EMBL/GenBank/DDBJ databases">
        <title>Genetic Globetrotter - A new plasmid hitch-hiking vast phylogenetic and geographic distances.</title>
        <authorList>
            <person name="Vollmers J."/>
            <person name="Petersen J."/>
        </authorList>
    </citation>
    <scope>NUCLEOTIDE SEQUENCE [LARGE SCALE GENOMIC DNA]</scope>
    <source>
        <strain evidence="6 8">DSM 26383</strain>
    </source>
</reference>
<name>A0A0T5NXM2_9RHOB</name>
<keyword evidence="2" id="KW-0813">Transport</keyword>
<dbReference type="RefSeq" id="WP_057821582.1">
    <property type="nucleotide sequence ID" value="NZ_CP031598.1"/>
</dbReference>
<evidence type="ECO:0000313" key="6">
    <source>
        <dbReference type="EMBL" id="QEW25793.1"/>
    </source>
</evidence>
<evidence type="ECO:0000313" key="8">
    <source>
        <dbReference type="Proteomes" id="UP000325785"/>
    </source>
</evidence>
<evidence type="ECO:0000313" key="7">
    <source>
        <dbReference type="Proteomes" id="UP000051401"/>
    </source>
</evidence>